<dbReference type="PANTHER" id="PTHR34396">
    <property type="entry name" value="OS03G0264950 PROTEIN-RELATED"/>
    <property type="match status" value="1"/>
</dbReference>
<keyword evidence="1" id="KW-0479">Metal-binding</keyword>
<evidence type="ECO:0000256" key="2">
    <source>
        <dbReference type="ARBA" id="ARBA00022771"/>
    </source>
</evidence>
<keyword evidence="8" id="KW-1185">Reference proteome</keyword>
<feature type="compositionally biased region" description="Polar residues" evidence="5">
    <location>
        <begin position="233"/>
        <end position="258"/>
    </location>
</feature>
<feature type="region of interest" description="Disordered" evidence="5">
    <location>
        <begin position="197"/>
        <end position="263"/>
    </location>
</feature>
<evidence type="ECO:0000256" key="5">
    <source>
        <dbReference type="SAM" id="MobiDB-lite"/>
    </source>
</evidence>
<feature type="domain" description="BED-type" evidence="6">
    <location>
        <begin position="55"/>
        <end position="109"/>
    </location>
</feature>
<organism evidence="7 8">
    <name type="scientific">Thamnocephalis sphaerospora</name>
    <dbReference type="NCBI Taxonomy" id="78915"/>
    <lineage>
        <taxon>Eukaryota</taxon>
        <taxon>Fungi</taxon>
        <taxon>Fungi incertae sedis</taxon>
        <taxon>Zoopagomycota</taxon>
        <taxon>Zoopagomycotina</taxon>
        <taxon>Zoopagomycetes</taxon>
        <taxon>Zoopagales</taxon>
        <taxon>Sigmoideomycetaceae</taxon>
        <taxon>Thamnocephalis</taxon>
    </lineage>
</organism>
<evidence type="ECO:0000256" key="1">
    <source>
        <dbReference type="ARBA" id="ARBA00022723"/>
    </source>
</evidence>
<protein>
    <recommendedName>
        <fullName evidence="6">BED-type domain-containing protein</fullName>
    </recommendedName>
</protein>
<dbReference type="GO" id="GO:0006357">
    <property type="term" value="P:regulation of transcription by RNA polymerase II"/>
    <property type="evidence" value="ECO:0007669"/>
    <property type="project" value="TreeGrafter"/>
</dbReference>
<feature type="region of interest" description="Disordered" evidence="5">
    <location>
        <begin position="31"/>
        <end position="57"/>
    </location>
</feature>
<dbReference type="GO" id="GO:1990837">
    <property type="term" value="F:sequence-specific double-stranded DNA binding"/>
    <property type="evidence" value="ECO:0007669"/>
    <property type="project" value="TreeGrafter"/>
</dbReference>
<keyword evidence="2 4" id="KW-0863">Zinc-finger</keyword>
<dbReference type="GO" id="GO:0005634">
    <property type="term" value="C:nucleus"/>
    <property type="evidence" value="ECO:0007669"/>
    <property type="project" value="TreeGrafter"/>
</dbReference>
<keyword evidence="3" id="KW-0862">Zinc</keyword>
<sequence length="359" mass="38112">MVADTTAAVLPTMTSHPAATVAAAAVASGTSTLVDTTSPPSPTNGAHRRRPPGRSVSSDVWRHFDRELDERGRFRAARCRRCQRRIRGATATLRGHLKSRQCLQADAPPSTLANREALPNAEPWADTLSVSMALAAMTPTTAEPSSATVHQSEDALNATTAAMAASSASLLQLAHGDQNSAGAADAHGYRQPMELDVSATATSAASPRARGAQRTLQREREQLHPVSARRSRPYSQANAVTRDSGNSARPTSRSSITADPTYANEGDSASILATIASGSVQRGLLSAASPTASAASTPTYDGTALQHDAERQLIRWILADQHSYSVVDNGEFRNFCRALNPGFILPTAQELREKILRMI</sequence>
<dbReference type="PROSITE" id="PS50808">
    <property type="entry name" value="ZF_BED"/>
    <property type="match status" value="1"/>
</dbReference>
<dbReference type="Proteomes" id="UP000271241">
    <property type="component" value="Unassembled WGS sequence"/>
</dbReference>
<dbReference type="PANTHER" id="PTHR34396:SF25">
    <property type="entry name" value="BOUNDARY ELEMENT ASSOCIATED FACTOR"/>
    <property type="match status" value="1"/>
</dbReference>
<dbReference type="AlphaFoldDB" id="A0A4P9XIL0"/>
<name>A0A4P9XIL0_9FUNG</name>
<dbReference type="InterPro" id="IPR003656">
    <property type="entry name" value="Znf_BED"/>
</dbReference>
<dbReference type="GO" id="GO:0008270">
    <property type="term" value="F:zinc ion binding"/>
    <property type="evidence" value="ECO:0007669"/>
    <property type="project" value="UniProtKB-KW"/>
</dbReference>
<accession>A0A4P9XIL0</accession>
<proteinExistence type="predicted"/>
<evidence type="ECO:0000256" key="4">
    <source>
        <dbReference type="PROSITE-ProRule" id="PRU00027"/>
    </source>
</evidence>
<evidence type="ECO:0000259" key="6">
    <source>
        <dbReference type="PROSITE" id="PS50808"/>
    </source>
</evidence>
<dbReference type="InterPro" id="IPR053031">
    <property type="entry name" value="Cuticle_assoc_protein"/>
</dbReference>
<evidence type="ECO:0000313" key="7">
    <source>
        <dbReference type="EMBL" id="RKP05030.1"/>
    </source>
</evidence>
<dbReference type="SUPFAM" id="SSF140996">
    <property type="entry name" value="Hermes dimerisation domain"/>
    <property type="match status" value="1"/>
</dbReference>
<dbReference type="EMBL" id="KZ993305">
    <property type="protein sequence ID" value="RKP05030.1"/>
    <property type="molecule type" value="Genomic_DNA"/>
</dbReference>
<dbReference type="OrthoDB" id="2424773at2759"/>
<reference evidence="8" key="1">
    <citation type="journal article" date="2018" name="Nat. Microbiol.">
        <title>Leveraging single-cell genomics to expand the fungal tree of life.</title>
        <authorList>
            <person name="Ahrendt S.R."/>
            <person name="Quandt C.A."/>
            <person name="Ciobanu D."/>
            <person name="Clum A."/>
            <person name="Salamov A."/>
            <person name="Andreopoulos B."/>
            <person name="Cheng J.F."/>
            <person name="Woyke T."/>
            <person name="Pelin A."/>
            <person name="Henrissat B."/>
            <person name="Reynolds N.K."/>
            <person name="Benny G.L."/>
            <person name="Smith M.E."/>
            <person name="James T.Y."/>
            <person name="Grigoriev I.V."/>
        </authorList>
    </citation>
    <scope>NUCLEOTIDE SEQUENCE [LARGE SCALE GENOMIC DNA]</scope>
    <source>
        <strain evidence="8">RSA 1356</strain>
    </source>
</reference>
<gene>
    <name evidence="7" type="ORF">THASP1DRAFT_33143</name>
</gene>
<feature type="compositionally biased region" description="Low complexity" evidence="5">
    <location>
        <begin position="198"/>
        <end position="212"/>
    </location>
</feature>
<evidence type="ECO:0000313" key="8">
    <source>
        <dbReference type="Proteomes" id="UP000271241"/>
    </source>
</evidence>
<evidence type="ECO:0000256" key="3">
    <source>
        <dbReference type="ARBA" id="ARBA00022833"/>
    </source>
</evidence>